<dbReference type="InterPro" id="IPR003149">
    <property type="entry name" value="Fe_hydrogenase_ssu"/>
</dbReference>
<dbReference type="InterPro" id="IPR004108">
    <property type="entry name" value="Fe_hydrogenase_lsu_C"/>
</dbReference>
<dbReference type="Proteomes" id="UP000034705">
    <property type="component" value="Unassembled WGS sequence"/>
</dbReference>
<accession>A0A0G1SCB2</accession>
<gene>
    <name evidence="3" type="ORF">UX45_C0032G0014</name>
</gene>
<sequence length="86" mass="9654">MQELEKDPEAYHYIEVMACPGGCVGGGGQPIPTTDRIIAKRIAGLYGIDDDATIRRAHENPLAKEFMEQYISSLSAERQQQLQRFE</sequence>
<evidence type="ECO:0000313" key="4">
    <source>
        <dbReference type="Proteomes" id="UP000034705"/>
    </source>
</evidence>
<name>A0A0G1SCB2_9BACT</name>
<organism evidence="3 4">
    <name type="scientific">Candidatus Uhrbacteria bacterium GW2011_GWF2_46_218</name>
    <dbReference type="NCBI Taxonomy" id="1619001"/>
    <lineage>
        <taxon>Bacteria</taxon>
        <taxon>Candidatus Uhriibacteriota</taxon>
    </lineage>
</organism>
<dbReference type="EMBL" id="LCMG01000032">
    <property type="protein sequence ID" value="KKU30920.1"/>
    <property type="molecule type" value="Genomic_DNA"/>
</dbReference>
<dbReference type="SUPFAM" id="SSF53920">
    <property type="entry name" value="Fe-only hydrogenase"/>
    <property type="match status" value="1"/>
</dbReference>
<dbReference type="AlphaFoldDB" id="A0A0G1SCB2"/>
<evidence type="ECO:0000313" key="3">
    <source>
        <dbReference type="EMBL" id="KKU30920.1"/>
    </source>
</evidence>
<proteinExistence type="predicted"/>
<evidence type="ECO:0000259" key="2">
    <source>
        <dbReference type="Pfam" id="PF02906"/>
    </source>
</evidence>
<feature type="domain" description="Iron hydrogenase large subunit C-terminal" evidence="2">
    <location>
        <begin position="2"/>
        <end position="27"/>
    </location>
</feature>
<dbReference type="InterPro" id="IPR009016">
    <property type="entry name" value="Fe_hydrogenase"/>
</dbReference>
<comment type="caution">
    <text evidence="3">The sequence shown here is derived from an EMBL/GenBank/DDBJ whole genome shotgun (WGS) entry which is preliminary data.</text>
</comment>
<dbReference type="Gene3D" id="3.40.50.1780">
    <property type="match status" value="1"/>
</dbReference>
<evidence type="ECO:0000259" key="1">
    <source>
        <dbReference type="Pfam" id="PF02256"/>
    </source>
</evidence>
<dbReference type="PATRIC" id="fig|1619001.3.peg.992"/>
<feature type="domain" description="Iron hydrogenase small subunit" evidence="1">
    <location>
        <begin position="36"/>
        <end position="74"/>
    </location>
</feature>
<reference evidence="3 4" key="1">
    <citation type="journal article" date="2015" name="Nature">
        <title>rRNA introns, odd ribosomes, and small enigmatic genomes across a large radiation of phyla.</title>
        <authorList>
            <person name="Brown C.T."/>
            <person name="Hug L.A."/>
            <person name="Thomas B.C."/>
            <person name="Sharon I."/>
            <person name="Castelle C.J."/>
            <person name="Singh A."/>
            <person name="Wilkins M.J."/>
            <person name="Williams K.H."/>
            <person name="Banfield J.F."/>
        </authorList>
    </citation>
    <scope>NUCLEOTIDE SEQUENCE [LARGE SCALE GENOMIC DNA]</scope>
</reference>
<dbReference type="Pfam" id="PF02256">
    <property type="entry name" value="Fe_hyd_SSU"/>
    <property type="match status" value="1"/>
</dbReference>
<protein>
    <submittedName>
        <fullName evidence="3">NADH dehydrogenase I subunit G</fullName>
    </submittedName>
</protein>
<dbReference type="Pfam" id="PF02906">
    <property type="entry name" value="Fe_hyd_lg_C"/>
    <property type="match status" value="1"/>
</dbReference>